<gene>
    <name evidence="4" type="ORF">KSW38_16050</name>
</gene>
<feature type="domain" description="Aminomethyltransferase C-terminal" evidence="3">
    <location>
        <begin position="285"/>
        <end position="363"/>
    </location>
</feature>
<dbReference type="InterPro" id="IPR013977">
    <property type="entry name" value="GcvT_C"/>
</dbReference>
<dbReference type="InterPro" id="IPR028896">
    <property type="entry name" value="GcvT/YgfZ/DmdA"/>
</dbReference>
<dbReference type="PIRSF" id="PIRSF006487">
    <property type="entry name" value="GcvT"/>
    <property type="match status" value="1"/>
</dbReference>
<dbReference type="InterPro" id="IPR006222">
    <property type="entry name" value="GCVT_N"/>
</dbReference>
<protein>
    <submittedName>
        <fullName evidence="4">Aminomethyltransferase family protein</fullName>
    </submittedName>
</protein>
<evidence type="ECO:0000259" key="2">
    <source>
        <dbReference type="Pfam" id="PF01571"/>
    </source>
</evidence>
<dbReference type="PANTHER" id="PTHR43757">
    <property type="entry name" value="AMINOMETHYLTRANSFERASE"/>
    <property type="match status" value="1"/>
</dbReference>
<sequence length="371" mass="40263">MPIPVGLEPNPTTERFSNLVSEWADSFGRPFAVHYGDPVKEYKALREAVVALEYSTIRKWYVEGPDAVAAVDQVFSRNVKALRVGGIAYGVFTDTNGFMIEDTTLVKLSPESVLVLGGEHETQQQLELAAPAGTTVIDRRAEFAAVSLQGPSSRTLLQRLTDADISNAALPYYGSLLDVQVADVPATILRLGFTAELGFEIIVPVEHTDTLWDAILAQRDLGIELMGLEAILVARTEAGMVMNEYEYDRSTTPYECGLGWTLDFDKGPFQGRDALLAKKNNVRTRLVSVETTAPAPGLDGRPLLLDGRPIGRITMAVASPALGGKTLALARIETAHARIGSEVDVDTDQGPVPGLVRRTPAYDPERTRVKS</sequence>
<comment type="caution">
    <text evidence="4">The sequence shown here is derived from an EMBL/GenBank/DDBJ whole genome shotgun (WGS) entry which is preliminary data.</text>
</comment>
<dbReference type="PANTHER" id="PTHR43757:SF2">
    <property type="entry name" value="AMINOMETHYLTRANSFERASE, MITOCHONDRIAL"/>
    <property type="match status" value="1"/>
</dbReference>
<evidence type="ECO:0000313" key="4">
    <source>
        <dbReference type="EMBL" id="MBU8867801.1"/>
    </source>
</evidence>
<name>A0ABS6IAD2_9MICC</name>
<dbReference type="Pfam" id="PF08669">
    <property type="entry name" value="GCV_T_C"/>
    <property type="match status" value="1"/>
</dbReference>
<feature type="region of interest" description="Disordered" evidence="1">
    <location>
        <begin position="344"/>
        <end position="371"/>
    </location>
</feature>
<dbReference type="EMBL" id="JAHOPC010000010">
    <property type="protein sequence ID" value="MBU8867801.1"/>
    <property type="molecule type" value="Genomic_DNA"/>
</dbReference>
<proteinExistence type="predicted"/>
<dbReference type="Proteomes" id="UP000824166">
    <property type="component" value="Unassembled WGS sequence"/>
</dbReference>
<evidence type="ECO:0000313" key="5">
    <source>
        <dbReference type="Proteomes" id="UP000824166"/>
    </source>
</evidence>
<keyword evidence="5" id="KW-1185">Reference proteome</keyword>
<accession>A0ABS6IAD2</accession>
<dbReference type="RefSeq" id="WP_216925921.1">
    <property type="nucleotide sequence ID" value="NZ_JAHOPC010000010.1"/>
</dbReference>
<organism evidence="4 5">
    <name type="scientific">Paenarthrobacter aromaticivorans</name>
    <dbReference type="NCBI Taxonomy" id="2849150"/>
    <lineage>
        <taxon>Bacteria</taxon>
        <taxon>Bacillati</taxon>
        <taxon>Actinomycetota</taxon>
        <taxon>Actinomycetes</taxon>
        <taxon>Micrococcales</taxon>
        <taxon>Micrococcaceae</taxon>
        <taxon>Paenarthrobacter</taxon>
    </lineage>
</organism>
<evidence type="ECO:0000256" key="1">
    <source>
        <dbReference type="SAM" id="MobiDB-lite"/>
    </source>
</evidence>
<dbReference type="Pfam" id="PF01571">
    <property type="entry name" value="GCV_T"/>
    <property type="match status" value="1"/>
</dbReference>
<evidence type="ECO:0000259" key="3">
    <source>
        <dbReference type="Pfam" id="PF08669"/>
    </source>
</evidence>
<feature type="domain" description="GCVT N-terminal" evidence="2">
    <location>
        <begin position="39"/>
        <end position="266"/>
    </location>
</feature>
<reference evidence="4 5" key="1">
    <citation type="submission" date="2021-06" db="EMBL/GenBank/DDBJ databases">
        <authorList>
            <person name="Jeong J.W."/>
        </authorList>
    </citation>
    <scope>NUCLEOTIDE SEQUENCE [LARGE SCALE GENOMIC DNA]</scope>
    <source>
        <strain evidence="4 5">MMS21-TAE1-1</strain>
    </source>
</reference>